<name>A0A4R2P1T4_9FLAO</name>
<dbReference type="AlphaFoldDB" id="A0A4R2P1T4"/>
<dbReference type="EMBL" id="SLXM01000001">
    <property type="protein sequence ID" value="TCP28663.1"/>
    <property type="molecule type" value="Genomic_DNA"/>
</dbReference>
<comment type="caution">
    <text evidence="1">The sequence shown here is derived from an EMBL/GenBank/DDBJ whole genome shotgun (WGS) entry which is preliminary data.</text>
</comment>
<keyword evidence="2" id="KW-1185">Reference proteome</keyword>
<dbReference type="RefSeq" id="WP_165915676.1">
    <property type="nucleotide sequence ID" value="NZ_SLXM01000001.1"/>
</dbReference>
<protein>
    <submittedName>
        <fullName evidence="1">Uncharacterized protein</fullName>
    </submittedName>
</protein>
<organism evidence="1 2">
    <name type="scientific">Tenacibaculum skagerrakense</name>
    <dbReference type="NCBI Taxonomy" id="186571"/>
    <lineage>
        <taxon>Bacteria</taxon>
        <taxon>Pseudomonadati</taxon>
        <taxon>Bacteroidota</taxon>
        <taxon>Flavobacteriia</taxon>
        <taxon>Flavobacteriales</taxon>
        <taxon>Flavobacteriaceae</taxon>
        <taxon>Tenacibaculum</taxon>
    </lineage>
</organism>
<sequence>MKRTFIEDLKSFEIAKSEQVKIFAKGGKLDGGVNTDGDEDCLPLADKPKDKKDTVCI</sequence>
<accession>A0A4R2P1T4</accession>
<gene>
    <name evidence="1" type="ORF">EV195_101843</name>
</gene>
<dbReference type="Proteomes" id="UP000294564">
    <property type="component" value="Unassembled WGS sequence"/>
</dbReference>
<evidence type="ECO:0000313" key="2">
    <source>
        <dbReference type="Proteomes" id="UP000294564"/>
    </source>
</evidence>
<proteinExistence type="predicted"/>
<reference evidence="1 2" key="1">
    <citation type="submission" date="2019-03" db="EMBL/GenBank/DDBJ databases">
        <title>Genomic Encyclopedia of Type Strains, Phase IV (KMG-IV): sequencing the most valuable type-strain genomes for metagenomic binning, comparative biology and taxonomic classification.</title>
        <authorList>
            <person name="Goeker M."/>
        </authorList>
    </citation>
    <scope>NUCLEOTIDE SEQUENCE [LARGE SCALE GENOMIC DNA]</scope>
    <source>
        <strain evidence="1 2">DSM 14836</strain>
    </source>
</reference>
<evidence type="ECO:0000313" key="1">
    <source>
        <dbReference type="EMBL" id="TCP28663.1"/>
    </source>
</evidence>